<dbReference type="AlphaFoldDB" id="A0A1H2LT75"/>
<keyword evidence="1" id="KW-0812">Transmembrane</keyword>
<feature type="transmembrane region" description="Helical" evidence="1">
    <location>
        <begin position="41"/>
        <end position="61"/>
    </location>
</feature>
<evidence type="ECO:0000256" key="1">
    <source>
        <dbReference type="SAM" id="Phobius"/>
    </source>
</evidence>
<gene>
    <name evidence="2" type="ORF">SAMN04488563_6618</name>
</gene>
<dbReference type="STRING" id="419479.SAMN04488563_6618"/>
<evidence type="ECO:0000313" key="2">
    <source>
        <dbReference type="EMBL" id="SDU84139.1"/>
    </source>
</evidence>
<protein>
    <submittedName>
        <fullName evidence="2">Uncharacterized protein</fullName>
    </submittedName>
</protein>
<keyword evidence="1" id="KW-0472">Membrane</keyword>
<organism evidence="2 3">
    <name type="scientific">Jiangella alkaliphila</name>
    <dbReference type="NCBI Taxonomy" id="419479"/>
    <lineage>
        <taxon>Bacteria</taxon>
        <taxon>Bacillati</taxon>
        <taxon>Actinomycetota</taxon>
        <taxon>Actinomycetes</taxon>
        <taxon>Jiangellales</taxon>
        <taxon>Jiangellaceae</taxon>
        <taxon>Jiangella</taxon>
    </lineage>
</organism>
<proteinExistence type="predicted"/>
<sequence>MILTVLLAFVAGFFAGNGLPYYVEGSTGRTTNPSPFGDGAVVNVVVGWGGLVIAGLAWYFADVAEHPWPGWTAAALGVLAVGLIHTRTWRGDVWGRRRPWNATS</sequence>
<accession>A0A1H2LT75</accession>
<dbReference type="OrthoDB" id="8084250at2"/>
<reference evidence="3" key="1">
    <citation type="submission" date="2016-10" db="EMBL/GenBank/DDBJ databases">
        <authorList>
            <person name="Varghese N."/>
            <person name="Submissions S."/>
        </authorList>
    </citation>
    <scope>NUCLEOTIDE SEQUENCE [LARGE SCALE GENOMIC DNA]</scope>
    <source>
        <strain evidence="3">DSM 45079</strain>
    </source>
</reference>
<keyword evidence="1" id="KW-1133">Transmembrane helix</keyword>
<dbReference type="RefSeq" id="WP_046771084.1">
    <property type="nucleotide sequence ID" value="NZ_LBMC01000039.1"/>
</dbReference>
<evidence type="ECO:0000313" key="3">
    <source>
        <dbReference type="Proteomes" id="UP000182977"/>
    </source>
</evidence>
<name>A0A1H2LT75_9ACTN</name>
<dbReference type="Proteomes" id="UP000182977">
    <property type="component" value="Chromosome I"/>
</dbReference>
<feature type="transmembrane region" description="Helical" evidence="1">
    <location>
        <begin position="68"/>
        <end position="86"/>
    </location>
</feature>
<dbReference type="EMBL" id="LT629791">
    <property type="protein sequence ID" value="SDU84139.1"/>
    <property type="molecule type" value="Genomic_DNA"/>
</dbReference>
<keyword evidence="3" id="KW-1185">Reference proteome</keyword>